<evidence type="ECO:0000313" key="2">
    <source>
        <dbReference type="Proteomes" id="UP001234202"/>
    </source>
</evidence>
<name>A0ACC2X442_9TREE</name>
<gene>
    <name evidence="1" type="ORF">QFC24_006334</name>
</gene>
<protein>
    <submittedName>
        <fullName evidence="1">Uncharacterized protein</fullName>
    </submittedName>
</protein>
<sequence length="613" mass="67268">MRYSQLARTTRATIGLGRATFTVPAALQSTRSYATGGSGAGGSHLFRNGLLASGLISAAAATYLYPGMFGGGENDEARDELKHKLETFTTRIMTRRGVVEHTHDYLGDKQAEKLLKLHETTRTFTPIKSTGVVRFDNNWVECNDPIEDRHAESFLSRDVLYTKVPKEDVQDETSIVDLVDRGGLKLFSIMDGHAGYATAELLRKTLHPMIVLSLRSLYAGYKPSTVDPLSAMRESEKGLRSYGNVKSYLWSFLPGYASSARTSSPASPFPIDHQSIADALTSAFLELDFQICNAPIRIIPHLPAKPGKPNPRPILKPMIEPADNGACAVTLLVDEDREEIYVANAGDARAVAGYWVGPHTDATGKQVAGGWRCEVLTEDQMGDNPREIERMKKEHPGEEDTVISRGRVMGALQPTRSFGDAPWYKWTEKETRAIEKLNGGETRNKPRMFDGSKTNSQPYVTARPEVTFKSLAGDSAEGQLKFIIMATDGLWDNITSEEAVGLVATHLAHSKHSPISRSAVQSSLLPELPESRNKYPGPRPKEEALGGEWVYQDDNAATHLIRNSLGTGKKTVYEMLSMKAPIARWLRDDVTCSVIFFGNGTAASVPATIKAKL</sequence>
<reference evidence="1" key="1">
    <citation type="submission" date="2023-04" db="EMBL/GenBank/DDBJ databases">
        <title>Draft Genome sequencing of Naganishia species isolated from polar environments using Oxford Nanopore Technology.</title>
        <authorList>
            <person name="Leo P."/>
            <person name="Venkateswaran K."/>
        </authorList>
    </citation>
    <scope>NUCLEOTIDE SEQUENCE</scope>
    <source>
        <strain evidence="1">DBVPG 5303</strain>
    </source>
</reference>
<keyword evidence="2" id="KW-1185">Reference proteome</keyword>
<organism evidence="1 2">
    <name type="scientific">Naganishia onofrii</name>
    <dbReference type="NCBI Taxonomy" id="1851511"/>
    <lineage>
        <taxon>Eukaryota</taxon>
        <taxon>Fungi</taxon>
        <taxon>Dikarya</taxon>
        <taxon>Basidiomycota</taxon>
        <taxon>Agaricomycotina</taxon>
        <taxon>Tremellomycetes</taxon>
        <taxon>Filobasidiales</taxon>
        <taxon>Filobasidiaceae</taxon>
        <taxon>Naganishia</taxon>
    </lineage>
</organism>
<proteinExistence type="predicted"/>
<comment type="caution">
    <text evidence="1">The sequence shown here is derived from an EMBL/GenBank/DDBJ whole genome shotgun (WGS) entry which is preliminary data.</text>
</comment>
<dbReference type="EMBL" id="JASBWV010000030">
    <property type="protein sequence ID" value="KAJ9118062.1"/>
    <property type="molecule type" value="Genomic_DNA"/>
</dbReference>
<dbReference type="Proteomes" id="UP001234202">
    <property type="component" value="Unassembled WGS sequence"/>
</dbReference>
<evidence type="ECO:0000313" key="1">
    <source>
        <dbReference type="EMBL" id="KAJ9118062.1"/>
    </source>
</evidence>
<accession>A0ACC2X442</accession>